<dbReference type="AlphaFoldDB" id="A0A1C3V452"/>
<accession>A0A1C3V452</accession>
<evidence type="ECO:0000256" key="1">
    <source>
        <dbReference type="SAM" id="MobiDB-lite"/>
    </source>
</evidence>
<name>A0A1C3V452_9HYPH</name>
<evidence type="ECO:0000313" key="3">
    <source>
        <dbReference type="Proteomes" id="UP000199205"/>
    </source>
</evidence>
<proteinExistence type="predicted"/>
<protein>
    <submittedName>
        <fullName evidence="2">Uncharacterized protein</fullName>
    </submittedName>
</protein>
<dbReference type="EMBL" id="FMAF01000004">
    <property type="protein sequence ID" value="SCB22424.1"/>
    <property type="molecule type" value="Genomic_DNA"/>
</dbReference>
<dbReference type="Gene3D" id="3.40.50.10320">
    <property type="entry name" value="LmbE-like"/>
    <property type="match status" value="1"/>
</dbReference>
<evidence type="ECO:0000313" key="2">
    <source>
        <dbReference type="EMBL" id="SCB22424.1"/>
    </source>
</evidence>
<dbReference type="Proteomes" id="UP000199205">
    <property type="component" value="Unassembled WGS sequence"/>
</dbReference>
<gene>
    <name evidence="2" type="ORF">GA0061101_104172</name>
</gene>
<dbReference type="SUPFAM" id="SSF102588">
    <property type="entry name" value="LmbE-like"/>
    <property type="match status" value="1"/>
</dbReference>
<dbReference type="InterPro" id="IPR024078">
    <property type="entry name" value="LmbE-like_dom_sf"/>
</dbReference>
<organism evidence="2 3">
    <name type="scientific">Rhizobium lusitanum</name>
    <dbReference type="NCBI Taxonomy" id="293958"/>
    <lineage>
        <taxon>Bacteria</taxon>
        <taxon>Pseudomonadati</taxon>
        <taxon>Pseudomonadota</taxon>
        <taxon>Alphaproteobacteria</taxon>
        <taxon>Hyphomicrobiales</taxon>
        <taxon>Rhizobiaceae</taxon>
        <taxon>Rhizobium/Agrobacterium group</taxon>
        <taxon>Rhizobium</taxon>
    </lineage>
</organism>
<sequence length="168" mass="18643">MLLTSYRAACGAGYKVTVVCLSLDERGESAKLRKQPGMTLERVKAAQRAESEKAAKALGVYDLISFDLGDYPLRLTDEGKYCLADAISYRTSGGPDGGFPGPRRGRPSMGRERSGQREKCSMAACFRRHKLEFRLKLFIARRAFFSYRGTRNGRVSPGHVSVNVTQRV</sequence>
<feature type="region of interest" description="Disordered" evidence="1">
    <location>
        <begin position="93"/>
        <end position="116"/>
    </location>
</feature>
<reference evidence="3" key="1">
    <citation type="submission" date="2016-08" db="EMBL/GenBank/DDBJ databases">
        <authorList>
            <person name="Varghese N."/>
            <person name="Submissions Spin"/>
        </authorList>
    </citation>
    <scope>NUCLEOTIDE SEQUENCE [LARGE SCALE GENOMIC DNA]</scope>
    <source>
        <strain evidence="3">P1-7</strain>
    </source>
</reference>